<evidence type="ECO:0000313" key="3">
    <source>
        <dbReference type="Proteomes" id="UP000193560"/>
    </source>
</evidence>
<gene>
    <name evidence="2" type="ORF">BCR42DRAFT_412290</name>
</gene>
<accession>A0A1X2IJI9</accession>
<sequence length="381" mass="42749">MKYVFLFFLVTLRPFLSFFSFFSFVSLSPSHTTHINAMGNHVSVKRKRIRKGSVSVKSGSQTPRSTPPTMGSSSTSNSIHATGTHSLGGDTEFDQARYDADQIQELHYLFKHIFQRNLIAPAEHLLRKNGAQCLDIGCGPTATWLIDMAAEFPQATFTGIDIVDIGPMADSLTTPTSPSLLPRHIPTNCHFKKVNVLQNIDLPCGTFDHIYQRFMFNVYQMDESIQPKFLELAGLLKPGGYIELIEPDMVPKRAGPKYSLLVNALCAMLKPRNKQLFHGPVIKQSLIDAGLVDVQADYTSIPICWGGYVGKMLYETIVCVLGKLGEALWPLLELEGDYDEQVFIDFMDSAMDECVDYKTYVNFHWAYGKRPLKDESINKES</sequence>
<dbReference type="AlphaFoldDB" id="A0A1X2IJI9"/>
<evidence type="ECO:0000313" key="2">
    <source>
        <dbReference type="EMBL" id="ORZ17680.1"/>
    </source>
</evidence>
<organism evidence="2 3">
    <name type="scientific">Absidia repens</name>
    <dbReference type="NCBI Taxonomy" id="90262"/>
    <lineage>
        <taxon>Eukaryota</taxon>
        <taxon>Fungi</taxon>
        <taxon>Fungi incertae sedis</taxon>
        <taxon>Mucoromycota</taxon>
        <taxon>Mucoromycotina</taxon>
        <taxon>Mucoromycetes</taxon>
        <taxon>Mucorales</taxon>
        <taxon>Cunninghamellaceae</taxon>
        <taxon>Absidia</taxon>
    </lineage>
</organism>
<protein>
    <recommendedName>
        <fullName evidence="4">S-adenosyl-L-methionine-dependent methyltransferase</fullName>
    </recommendedName>
</protein>
<feature type="compositionally biased region" description="Low complexity" evidence="1">
    <location>
        <begin position="62"/>
        <end position="78"/>
    </location>
</feature>
<dbReference type="OrthoDB" id="2257279at2759"/>
<dbReference type="SUPFAM" id="SSF53335">
    <property type="entry name" value="S-adenosyl-L-methionine-dependent methyltransferases"/>
    <property type="match status" value="1"/>
</dbReference>
<dbReference type="CDD" id="cd02440">
    <property type="entry name" value="AdoMet_MTases"/>
    <property type="match status" value="1"/>
</dbReference>
<dbReference type="Pfam" id="PF13489">
    <property type="entry name" value="Methyltransf_23"/>
    <property type="match status" value="1"/>
</dbReference>
<evidence type="ECO:0008006" key="4">
    <source>
        <dbReference type="Google" id="ProtNLM"/>
    </source>
</evidence>
<feature type="region of interest" description="Disordered" evidence="1">
    <location>
        <begin position="50"/>
        <end position="86"/>
    </location>
</feature>
<keyword evidence="3" id="KW-1185">Reference proteome</keyword>
<dbReference type="EMBL" id="MCGE01000009">
    <property type="protein sequence ID" value="ORZ17680.1"/>
    <property type="molecule type" value="Genomic_DNA"/>
</dbReference>
<evidence type="ECO:0000256" key="1">
    <source>
        <dbReference type="SAM" id="MobiDB-lite"/>
    </source>
</evidence>
<comment type="caution">
    <text evidence="2">The sequence shown here is derived from an EMBL/GenBank/DDBJ whole genome shotgun (WGS) entry which is preliminary data.</text>
</comment>
<reference evidence="2 3" key="1">
    <citation type="submission" date="2016-07" db="EMBL/GenBank/DDBJ databases">
        <title>Pervasive Adenine N6-methylation of Active Genes in Fungi.</title>
        <authorList>
            <consortium name="DOE Joint Genome Institute"/>
            <person name="Mondo S.J."/>
            <person name="Dannebaum R.O."/>
            <person name="Kuo R.C."/>
            <person name="Labutti K."/>
            <person name="Haridas S."/>
            <person name="Kuo A."/>
            <person name="Salamov A."/>
            <person name="Ahrendt S.R."/>
            <person name="Lipzen A."/>
            <person name="Sullivan W."/>
            <person name="Andreopoulos W.B."/>
            <person name="Clum A."/>
            <person name="Lindquist E."/>
            <person name="Daum C."/>
            <person name="Ramamoorthy G.K."/>
            <person name="Gryganskyi A."/>
            <person name="Culley D."/>
            <person name="Magnuson J.K."/>
            <person name="James T.Y."/>
            <person name="O'Malley M.A."/>
            <person name="Stajich J.E."/>
            <person name="Spatafora J.W."/>
            <person name="Visel A."/>
            <person name="Grigoriev I.V."/>
        </authorList>
    </citation>
    <scope>NUCLEOTIDE SEQUENCE [LARGE SCALE GENOMIC DNA]</scope>
    <source>
        <strain evidence="2 3">NRRL 1336</strain>
    </source>
</reference>
<proteinExistence type="predicted"/>
<dbReference type="STRING" id="90262.A0A1X2IJI9"/>
<dbReference type="InterPro" id="IPR029063">
    <property type="entry name" value="SAM-dependent_MTases_sf"/>
</dbReference>
<dbReference type="Gene3D" id="3.40.50.150">
    <property type="entry name" value="Vaccinia Virus protein VP39"/>
    <property type="match status" value="1"/>
</dbReference>
<dbReference type="Proteomes" id="UP000193560">
    <property type="component" value="Unassembled WGS sequence"/>
</dbReference>
<name>A0A1X2IJI9_9FUNG</name>